<comment type="caution">
    <text evidence="1">The sequence shown here is derived from an EMBL/GenBank/DDBJ whole genome shotgun (WGS) entry which is preliminary data.</text>
</comment>
<proteinExistence type="predicted"/>
<evidence type="ECO:0000313" key="1">
    <source>
        <dbReference type="EMBL" id="KAI4468015.1"/>
    </source>
</evidence>
<gene>
    <name evidence="1" type="ORF">MML48_2g00001849</name>
</gene>
<sequence>MVSPYLGEFELLGDSQLLRFADKILGLGYLISKTGMYLIKTYTGGRPDLIHLNESGLLRLLHLLKPFL</sequence>
<accession>A0ACB9TMK2</accession>
<evidence type="ECO:0000313" key="2">
    <source>
        <dbReference type="Proteomes" id="UP001056778"/>
    </source>
</evidence>
<keyword evidence="2" id="KW-1185">Reference proteome</keyword>
<name>A0ACB9TMK2_HOLOL</name>
<dbReference type="EMBL" id="CM043016">
    <property type="protein sequence ID" value="KAI4468015.1"/>
    <property type="molecule type" value="Genomic_DNA"/>
</dbReference>
<organism evidence="1 2">
    <name type="scientific">Holotrichia oblita</name>
    <name type="common">Chafer beetle</name>
    <dbReference type="NCBI Taxonomy" id="644536"/>
    <lineage>
        <taxon>Eukaryota</taxon>
        <taxon>Metazoa</taxon>
        <taxon>Ecdysozoa</taxon>
        <taxon>Arthropoda</taxon>
        <taxon>Hexapoda</taxon>
        <taxon>Insecta</taxon>
        <taxon>Pterygota</taxon>
        <taxon>Neoptera</taxon>
        <taxon>Endopterygota</taxon>
        <taxon>Coleoptera</taxon>
        <taxon>Polyphaga</taxon>
        <taxon>Scarabaeiformia</taxon>
        <taxon>Scarabaeidae</taxon>
        <taxon>Melolonthinae</taxon>
        <taxon>Holotrichia</taxon>
    </lineage>
</organism>
<dbReference type="Proteomes" id="UP001056778">
    <property type="component" value="Chromosome 2"/>
</dbReference>
<protein>
    <submittedName>
        <fullName evidence="1">Hat family dimerization domaincontaining protein-related</fullName>
    </submittedName>
</protein>
<reference evidence="1" key="1">
    <citation type="submission" date="2022-04" db="EMBL/GenBank/DDBJ databases">
        <title>Chromosome-scale genome assembly of Holotrichia oblita Faldermann.</title>
        <authorList>
            <person name="Rongchong L."/>
        </authorList>
    </citation>
    <scope>NUCLEOTIDE SEQUENCE</scope>
    <source>
        <strain evidence="1">81SQS9</strain>
    </source>
</reference>